<comment type="caution">
    <text evidence="1">The sequence shown here is derived from an EMBL/GenBank/DDBJ whole genome shotgun (WGS) entry which is preliminary data.</text>
</comment>
<evidence type="ECO:0008006" key="3">
    <source>
        <dbReference type="Google" id="ProtNLM"/>
    </source>
</evidence>
<organism evidence="1 2">
    <name type="scientific">Lysobacter cavernae</name>
    <dbReference type="NCBI Taxonomy" id="1685901"/>
    <lineage>
        <taxon>Bacteria</taxon>
        <taxon>Pseudomonadati</taxon>
        <taxon>Pseudomonadota</taxon>
        <taxon>Gammaproteobacteria</taxon>
        <taxon>Lysobacterales</taxon>
        <taxon>Lysobacteraceae</taxon>
        <taxon>Lysobacter</taxon>
    </lineage>
</organism>
<accession>A0ABV7RJB6</accession>
<name>A0ABV7RJB6_9GAMM</name>
<proteinExistence type="predicted"/>
<sequence>MRKVVLCVLLAALASWYFHFGRKMTEDSVKAFYDMQTGLLAKLDGEPLCRFMAKEYHSSDVIYSGAGTERTELDREAACEHLKQGLLFFQKMSSATQGRVEPTFDQQVKNVSLSEGSKLATVEGVMTVKVGDILIGRTRFTERLVRRNGRIVSLGGESKTWMYGLD</sequence>
<dbReference type="RefSeq" id="WP_386756645.1">
    <property type="nucleotide sequence ID" value="NZ_JBHRXK010000001.1"/>
</dbReference>
<evidence type="ECO:0000313" key="2">
    <source>
        <dbReference type="Proteomes" id="UP001595740"/>
    </source>
</evidence>
<protein>
    <recommendedName>
        <fullName evidence="3">Nuclear transport factor 2 family protein</fullName>
    </recommendedName>
</protein>
<dbReference type="EMBL" id="JBHRXK010000001">
    <property type="protein sequence ID" value="MFC3549415.1"/>
    <property type="molecule type" value="Genomic_DNA"/>
</dbReference>
<evidence type="ECO:0000313" key="1">
    <source>
        <dbReference type="EMBL" id="MFC3549415.1"/>
    </source>
</evidence>
<gene>
    <name evidence="1" type="ORF">ACFOLC_00115</name>
</gene>
<reference evidence="2" key="1">
    <citation type="journal article" date="2019" name="Int. J. Syst. Evol. Microbiol.">
        <title>The Global Catalogue of Microorganisms (GCM) 10K type strain sequencing project: providing services to taxonomists for standard genome sequencing and annotation.</title>
        <authorList>
            <consortium name="The Broad Institute Genomics Platform"/>
            <consortium name="The Broad Institute Genome Sequencing Center for Infectious Disease"/>
            <person name="Wu L."/>
            <person name="Ma J."/>
        </authorList>
    </citation>
    <scope>NUCLEOTIDE SEQUENCE [LARGE SCALE GENOMIC DNA]</scope>
    <source>
        <strain evidence="2">KCTC 42875</strain>
    </source>
</reference>
<keyword evidence="2" id="KW-1185">Reference proteome</keyword>
<dbReference type="Proteomes" id="UP001595740">
    <property type="component" value="Unassembled WGS sequence"/>
</dbReference>